<dbReference type="InterPro" id="IPR002110">
    <property type="entry name" value="Ankyrin_rpt"/>
</dbReference>
<protein>
    <recommendedName>
        <fullName evidence="4">SOCS box domain-containing protein</fullName>
    </recommendedName>
</protein>
<dbReference type="PROSITE" id="PS50225">
    <property type="entry name" value="SOCS"/>
    <property type="match status" value="1"/>
</dbReference>
<dbReference type="InterPro" id="IPR036770">
    <property type="entry name" value="Ankyrin_rpt-contain_sf"/>
</dbReference>
<evidence type="ECO:0000313" key="6">
    <source>
        <dbReference type="Proteomes" id="UP000507470"/>
    </source>
</evidence>
<name>A0A6J8EB00_MYTCO</name>
<dbReference type="Pfam" id="PF07525">
    <property type="entry name" value="SOCS_box"/>
    <property type="match status" value="1"/>
</dbReference>
<evidence type="ECO:0000256" key="2">
    <source>
        <dbReference type="ARBA" id="ARBA00023043"/>
    </source>
</evidence>
<keyword evidence="1" id="KW-0677">Repeat</keyword>
<dbReference type="PROSITE" id="PS50297">
    <property type="entry name" value="ANK_REP_REGION"/>
    <property type="match status" value="4"/>
</dbReference>
<evidence type="ECO:0000256" key="3">
    <source>
        <dbReference type="PROSITE-ProRule" id="PRU00023"/>
    </source>
</evidence>
<dbReference type="Gene3D" id="1.25.40.20">
    <property type="entry name" value="Ankyrin repeat-containing domain"/>
    <property type="match status" value="3"/>
</dbReference>
<dbReference type="Proteomes" id="UP000507470">
    <property type="component" value="Unassembled WGS sequence"/>
</dbReference>
<sequence>MPNDQLSLLDAIARNDVETVNFFIFGHQICPDFVFNGRSPVVVAATNGREEILDILIQSKCDLNLPDFTDETWRKHPIHIAAAKGYLGFVKKLVTNGVNVSSLDLEEKTALHWAASFGDVSVKDYLISAGGTGGLVKLSSELADGFTPLHCAAALDHDEACKIIIENEAELNAIDDDGWTPVHHAAAYGHFSVVKTLHEAGASLLLKTPINDNTLHVSSYTSTKYKVDILRYLVQCKVPLNDRDGYGNTALHIACTHNLYDNAKCLIELGAELDTCDDYDDSPLFSAACAYDNHNIVSLLIKSGYNCSKEIWIHEERFPLALANDFSLVSTLKHYASYPRTLQELCFFCVLRHMGHQSNSKINSLPIPESLKLQLKDIIK</sequence>
<feature type="domain" description="SOCS box" evidence="4">
    <location>
        <begin position="327"/>
        <end position="380"/>
    </location>
</feature>
<feature type="repeat" description="ANK" evidence="3">
    <location>
        <begin position="36"/>
        <end position="68"/>
    </location>
</feature>
<evidence type="ECO:0000256" key="1">
    <source>
        <dbReference type="ARBA" id="ARBA00022737"/>
    </source>
</evidence>
<dbReference type="InterPro" id="IPR001496">
    <property type="entry name" value="SOCS_box"/>
</dbReference>
<dbReference type="AlphaFoldDB" id="A0A6J8EB00"/>
<dbReference type="OrthoDB" id="20872at2759"/>
<dbReference type="PROSITE" id="PS50088">
    <property type="entry name" value="ANK_REPEAT"/>
    <property type="match status" value="5"/>
</dbReference>
<dbReference type="SUPFAM" id="SSF48403">
    <property type="entry name" value="Ankyrin repeat"/>
    <property type="match status" value="1"/>
</dbReference>
<dbReference type="PANTHER" id="PTHR24173:SF74">
    <property type="entry name" value="ANKYRIN REPEAT DOMAIN-CONTAINING PROTEIN 16"/>
    <property type="match status" value="1"/>
</dbReference>
<accession>A0A6J8EB00</accession>
<feature type="repeat" description="ANK" evidence="3">
    <location>
        <begin position="77"/>
        <end position="105"/>
    </location>
</feature>
<evidence type="ECO:0000259" key="4">
    <source>
        <dbReference type="PROSITE" id="PS50225"/>
    </source>
</evidence>
<proteinExistence type="predicted"/>
<gene>
    <name evidence="5" type="ORF">MCOR_49914</name>
</gene>
<evidence type="ECO:0000313" key="5">
    <source>
        <dbReference type="EMBL" id="CAC5417408.1"/>
    </source>
</evidence>
<organism evidence="5 6">
    <name type="scientific">Mytilus coruscus</name>
    <name type="common">Sea mussel</name>
    <dbReference type="NCBI Taxonomy" id="42192"/>
    <lineage>
        <taxon>Eukaryota</taxon>
        <taxon>Metazoa</taxon>
        <taxon>Spiralia</taxon>
        <taxon>Lophotrochozoa</taxon>
        <taxon>Mollusca</taxon>
        <taxon>Bivalvia</taxon>
        <taxon>Autobranchia</taxon>
        <taxon>Pteriomorphia</taxon>
        <taxon>Mytilida</taxon>
        <taxon>Mytiloidea</taxon>
        <taxon>Mytilidae</taxon>
        <taxon>Mytilinae</taxon>
        <taxon>Mytilus</taxon>
    </lineage>
</organism>
<reference evidence="5 6" key="1">
    <citation type="submission" date="2020-06" db="EMBL/GenBank/DDBJ databases">
        <authorList>
            <person name="Li R."/>
            <person name="Bekaert M."/>
        </authorList>
    </citation>
    <scope>NUCLEOTIDE SEQUENCE [LARGE SCALE GENOMIC DNA]</scope>
    <source>
        <strain evidence="6">wild</strain>
    </source>
</reference>
<dbReference type="CDD" id="cd03587">
    <property type="entry name" value="SOCS"/>
    <property type="match status" value="1"/>
</dbReference>
<keyword evidence="6" id="KW-1185">Reference proteome</keyword>
<feature type="repeat" description="ANK" evidence="3">
    <location>
        <begin position="246"/>
        <end position="278"/>
    </location>
</feature>
<feature type="repeat" description="ANK" evidence="3">
    <location>
        <begin position="177"/>
        <end position="209"/>
    </location>
</feature>
<feature type="repeat" description="ANK" evidence="3">
    <location>
        <begin position="144"/>
        <end position="176"/>
    </location>
</feature>
<dbReference type="SMART" id="SM00248">
    <property type="entry name" value="ANK"/>
    <property type="match status" value="8"/>
</dbReference>
<dbReference type="EMBL" id="CACVKT020008738">
    <property type="protein sequence ID" value="CAC5417408.1"/>
    <property type="molecule type" value="Genomic_DNA"/>
</dbReference>
<keyword evidence="2 3" id="KW-0040">ANK repeat</keyword>
<dbReference type="PANTHER" id="PTHR24173">
    <property type="entry name" value="ANKYRIN REPEAT CONTAINING"/>
    <property type="match status" value="1"/>
</dbReference>
<dbReference type="Pfam" id="PF12796">
    <property type="entry name" value="Ank_2"/>
    <property type="match status" value="3"/>
</dbReference>